<gene>
    <name evidence="15" type="ORF">HBN54_001581</name>
</gene>
<dbReference type="Proteomes" id="UP000717634">
    <property type="component" value="Unassembled WGS sequence"/>
</dbReference>
<sequence>MTPALYPPSPASLPAGFTRPSGRYMGLVAAMLASILLFLVLYAALLAGAAGLVYLTLTHHFESYGLWTGLFHLGCVVAALMLVAFLLKALFKRGPISYLSQHPRLSREAHPALFAFVDQLCAEAGADRPKYICVSSEVNAAVFYDNATRSLFWPTRKNLLIGLGLVNGLTLSEFKAVLAHEFGHFAQRSMRLGSYVNTASRLIHDMVYERDKWDEMLVQWRALDIRVSAAAWLITALVWVMRKLLQLAYQGIHLVHASLSREMEFQADRVAVSLAGSDAMCQVLYQLGPVSTALGAATGQLGMALEHKLATDDVFYHQSVYLAENLAQREAPAPPAPGEPRRLFRPDEVNVVEMYASHPADYLREEQAQAHPVPGPTDERSAWLLFNNPEELRRLVTQCIYPEAAAGKAPEVRPAAEIEAFLAAERAEITYAPMYGGTYEQRIITTLNPDKLADLVDTTALPAGTLAEARTALFGPELKARTDAHTARQANLQKLALFRQGHTKDKFFTVAGTRYPATEAATVAARLERENELYRAECADFDRQTALLHHHLFAQAPAAQREEWLARFRFQFGIQRAYETVRSVDMEAHRLVFQIQQQDTIQEADVARYVADFEQLRTLLDVALEEARTVPMLPLAHLEGFATLTDFVLQNRALPQYATFTNEWINTFLSGTTLSEERMRRLYFKNLGVLLRLQEAV</sequence>
<dbReference type="CDD" id="cd07328">
    <property type="entry name" value="M48_Ste24p_like"/>
    <property type="match status" value="1"/>
</dbReference>
<dbReference type="PANTHER" id="PTHR43221">
    <property type="entry name" value="PROTEASE HTPX"/>
    <property type="match status" value="1"/>
</dbReference>
<evidence type="ECO:0000313" key="15">
    <source>
        <dbReference type="EMBL" id="NKI88988.1"/>
    </source>
</evidence>
<keyword evidence="7" id="KW-0378">Hydrolase</keyword>
<name>A0ABX1HJR1_9BACT</name>
<proteinExistence type="predicted"/>
<dbReference type="Pfam" id="PF01435">
    <property type="entry name" value="Peptidase_M48"/>
    <property type="match status" value="1"/>
</dbReference>
<dbReference type="GO" id="GO:0006508">
    <property type="term" value="P:proteolysis"/>
    <property type="evidence" value="ECO:0007669"/>
    <property type="project" value="UniProtKB-KW"/>
</dbReference>
<feature type="transmembrane region" description="Helical" evidence="13">
    <location>
        <begin position="69"/>
        <end position="91"/>
    </location>
</feature>
<feature type="coiled-coil region" evidence="12">
    <location>
        <begin position="517"/>
        <end position="544"/>
    </location>
</feature>
<dbReference type="InterPro" id="IPR050083">
    <property type="entry name" value="HtpX_protease"/>
</dbReference>
<keyword evidence="16" id="KW-1185">Reference proteome</keyword>
<evidence type="ECO:0000259" key="14">
    <source>
        <dbReference type="Pfam" id="PF01435"/>
    </source>
</evidence>
<evidence type="ECO:0000313" key="16">
    <source>
        <dbReference type="Proteomes" id="UP000717634"/>
    </source>
</evidence>
<evidence type="ECO:0000256" key="6">
    <source>
        <dbReference type="ARBA" id="ARBA00022723"/>
    </source>
</evidence>
<feature type="domain" description="Peptidase M48" evidence="14">
    <location>
        <begin position="157"/>
        <end position="366"/>
    </location>
</feature>
<comment type="caution">
    <text evidence="15">The sequence shown here is derived from an EMBL/GenBank/DDBJ whole genome shotgun (WGS) entry which is preliminary data.</text>
</comment>
<keyword evidence="10" id="KW-0482">Metalloprotease</keyword>
<keyword evidence="11 13" id="KW-0472">Membrane</keyword>
<evidence type="ECO:0000256" key="7">
    <source>
        <dbReference type="ARBA" id="ARBA00022801"/>
    </source>
</evidence>
<keyword evidence="9 13" id="KW-1133">Transmembrane helix</keyword>
<dbReference type="EMBL" id="JAAVTK010000003">
    <property type="protein sequence ID" value="NKI88988.1"/>
    <property type="molecule type" value="Genomic_DNA"/>
</dbReference>
<evidence type="ECO:0000256" key="10">
    <source>
        <dbReference type="ARBA" id="ARBA00023049"/>
    </source>
</evidence>
<feature type="transmembrane region" description="Helical" evidence="13">
    <location>
        <begin position="27"/>
        <end position="57"/>
    </location>
</feature>
<comment type="cofactor">
    <cofactor evidence="1">
        <name>Zn(2+)</name>
        <dbReference type="ChEBI" id="CHEBI:29105"/>
    </cofactor>
</comment>
<dbReference type="InterPro" id="IPR001915">
    <property type="entry name" value="Peptidase_M48"/>
</dbReference>
<organism evidence="15 16">
    <name type="scientific">Hymenobacter artigasi</name>
    <dbReference type="NCBI Taxonomy" id="2719616"/>
    <lineage>
        <taxon>Bacteria</taxon>
        <taxon>Pseudomonadati</taxon>
        <taxon>Bacteroidota</taxon>
        <taxon>Cytophagia</taxon>
        <taxon>Cytophagales</taxon>
        <taxon>Hymenobacteraceae</taxon>
        <taxon>Hymenobacter</taxon>
    </lineage>
</organism>
<dbReference type="Gene3D" id="3.30.2010.10">
    <property type="entry name" value="Metalloproteases ('zincins'), catalytic domain"/>
    <property type="match status" value="1"/>
</dbReference>
<evidence type="ECO:0000256" key="3">
    <source>
        <dbReference type="ARBA" id="ARBA00022475"/>
    </source>
</evidence>
<evidence type="ECO:0000256" key="13">
    <source>
        <dbReference type="SAM" id="Phobius"/>
    </source>
</evidence>
<evidence type="ECO:0000256" key="9">
    <source>
        <dbReference type="ARBA" id="ARBA00022989"/>
    </source>
</evidence>
<keyword evidence="3" id="KW-1003">Cell membrane</keyword>
<keyword evidence="6" id="KW-0479">Metal-binding</keyword>
<dbReference type="PANTHER" id="PTHR43221:SF1">
    <property type="entry name" value="PROTEASE HTPX"/>
    <property type="match status" value="1"/>
</dbReference>
<evidence type="ECO:0000256" key="1">
    <source>
        <dbReference type="ARBA" id="ARBA00001947"/>
    </source>
</evidence>
<evidence type="ECO:0000256" key="8">
    <source>
        <dbReference type="ARBA" id="ARBA00022833"/>
    </source>
</evidence>
<keyword evidence="4 15" id="KW-0645">Protease</keyword>
<evidence type="ECO:0000256" key="5">
    <source>
        <dbReference type="ARBA" id="ARBA00022692"/>
    </source>
</evidence>
<keyword evidence="5 13" id="KW-0812">Transmembrane</keyword>
<keyword evidence="8" id="KW-0862">Zinc</keyword>
<evidence type="ECO:0000256" key="4">
    <source>
        <dbReference type="ARBA" id="ARBA00022670"/>
    </source>
</evidence>
<evidence type="ECO:0000256" key="11">
    <source>
        <dbReference type="ARBA" id="ARBA00023136"/>
    </source>
</evidence>
<accession>A0ABX1HJR1</accession>
<protein>
    <submittedName>
        <fullName evidence="15">Zn-dependent protease with chaperone function</fullName>
    </submittedName>
</protein>
<dbReference type="GO" id="GO:0008233">
    <property type="term" value="F:peptidase activity"/>
    <property type="evidence" value="ECO:0007669"/>
    <property type="project" value="UniProtKB-KW"/>
</dbReference>
<evidence type="ECO:0000256" key="12">
    <source>
        <dbReference type="SAM" id="Coils"/>
    </source>
</evidence>
<keyword evidence="12" id="KW-0175">Coiled coil</keyword>
<dbReference type="RefSeq" id="WP_168672620.1">
    <property type="nucleotide sequence ID" value="NZ_JAAVTK010000003.1"/>
</dbReference>
<comment type="subcellular location">
    <subcellularLocation>
        <location evidence="2">Cell membrane</location>
        <topology evidence="2">Multi-pass membrane protein</topology>
    </subcellularLocation>
</comment>
<evidence type="ECO:0000256" key="2">
    <source>
        <dbReference type="ARBA" id="ARBA00004651"/>
    </source>
</evidence>
<reference evidence="15 16" key="1">
    <citation type="submission" date="2020-03" db="EMBL/GenBank/DDBJ databases">
        <title>Genomic Encyclopedia of Type Strains, Phase IV (KMG-V): Genome sequencing to study the core and pangenomes of soil and plant-associated prokaryotes.</title>
        <authorList>
            <person name="Whitman W."/>
        </authorList>
    </citation>
    <scope>NUCLEOTIDE SEQUENCE [LARGE SCALE GENOMIC DNA]</scope>
    <source>
        <strain evidence="15 16">1B</strain>
    </source>
</reference>